<feature type="domain" description="CARDB" evidence="7">
    <location>
        <begin position="1508"/>
        <end position="1615"/>
    </location>
</feature>
<dbReference type="GO" id="GO:0004252">
    <property type="term" value="F:serine-type endopeptidase activity"/>
    <property type="evidence" value="ECO:0007669"/>
    <property type="project" value="UniProtKB-UniRule"/>
</dbReference>
<dbReference type="KEGG" id="ade:Adeh_3524"/>
<dbReference type="InterPro" id="IPR051048">
    <property type="entry name" value="Peptidase_S8/S53_subtilisin"/>
</dbReference>
<dbReference type="InterPro" id="IPR036852">
    <property type="entry name" value="Peptidase_S8/S53_dom_sf"/>
</dbReference>
<gene>
    <name evidence="8" type="ordered locus">Adeh_3524</name>
</gene>
<accession>Q2IFD5</accession>
<dbReference type="OrthoDB" id="5395460at2"/>
<name>Q2IFD5_ANADE</name>
<dbReference type="Pfam" id="PF00082">
    <property type="entry name" value="Peptidase_S8"/>
    <property type="match status" value="1"/>
</dbReference>
<organism evidence="8 9">
    <name type="scientific">Anaeromyxobacter dehalogenans (strain 2CP-C)</name>
    <dbReference type="NCBI Taxonomy" id="290397"/>
    <lineage>
        <taxon>Bacteria</taxon>
        <taxon>Pseudomonadati</taxon>
        <taxon>Myxococcota</taxon>
        <taxon>Myxococcia</taxon>
        <taxon>Myxococcales</taxon>
        <taxon>Cystobacterineae</taxon>
        <taxon>Anaeromyxobacteraceae</taxon>
        <taxon>Anaeromyxobacter</taxon>
    </lineage>
</organism>
<dbReference type="HOGENOM" id="CLU_239466_0_0_7"/>
<dbReference type="InterPro" id="IPR022398">
    <property type="entry name" value="Peptidase_S8_His-AS"/>
</dbReference>
<feature type="region of interest" description="Disordered" evidence="5">
    <location>
        <begin position="1727"/>
        <end position="1748"/>
    </location>
</feature>
<evidence type="ECO:0000259" key="6">
    <source>
        <dbReference type="Pfam" id="PF00082"/>
    </source>
</evidence>
<evidence type="ECO:0000256" key="1">
    <source>
        <dbReference type="ARBA" id="ARBA00022670"/>
    </source>
</evidence>
<dbReference type="PROSITE" id="PS00138">
    <property type="entry name" value="SUBTILASE_SER"/>
    <property type="match status" value="1"/>
</dbReference>
<dbReference type="Gene3D" id="2.60.40.10">
    <property type="entry name" value="Immunoglobulins"/>
    <property type="match status" value="7"/>
</dbReference>
<dbReference type="RefSeq" id="WP_011422572.1">
    <property type="nucleotide sequence ID" value="NC_007760.1"/>
</dbReference>
<feature type="domain" description="CARDB" evidence="7">
    <location>
        <begin position="1255"/>
        <end position="1364"/>
    </location>
</feature>
<dbReference type="InterPro" id="IPR011635">
    <property type="entry name" value="CARDB"/>
</dbReference>
<dbReference type="Gene3D" id="2.60.120.380">
    <property type="match status" value="1"/>
</dbReference>
<feature type="active site" description="Charge relay system" evidence="4">
    <location>
        <position position="323"/>
    </location>
</feature>
<keyword evidence="1 4" id="KW-0645">Protease</keyword>
<feature type="active site" description="Charge relay system" evidence="4">
    <location>
        <position position="503"/>
    </location>
</feature>
<dbReference type="InterPro" id="IPR013783">
    <property type="entry name" value="Ig-like_fold"/>
</dbReference>
<proteinExistence type="inferred from homology"/>
<dbReference type="PANTHER" id="PTHR43399">
    <property type="entry name" value="SUBTILISIN-RELATED"/>
    <property type="match status" value="1"/>
</dbReference>
<dbReference type="PROSITE" id="PS51892">
    <property type="entry name" value="SUBTILASE"/>
    <property type="match status" value="1"/>
</dbReference>
<dbReference type="InterPro" id="IPR023828">
    <property type="entry name" value="Peptidase_S8_Ser-AS"/>
</dbReference>
<evidence type="ECO:0000256" key="4">
    <source>
        <dbReference type="PROSITE-ProRule" id="PRU01240"/>
    </source>
</evidence>
<dbReference type="GO" id="GO:0006508">
    <property type="term" value="P:proteolysis"/>
    <property type="evidence" value="ECO:0007669"/>
    <property type="project" value="UniProtKB-KW"/>
</dbReference>
<dbReference type="CDD" id="cd04842">
    <property type="entry name" value="Peptidases_S8_Kp43_protease"/>
    <property type="match status" value="1"/>
</dbReference>
<dbReference type="Pfam" id="PF07705">
    <property type="entry name" value="CARDB"/>
    <property type="match status" value="4"/>
</dbReference>
<reference evidence="8 9" key="1">
    <citation type="submission" date="2006-01" db="EMBL/GenBank/DDBJ databases">
        <title>Complete sequence of Anaeromyxobacter dehalogenans 2CP-C.</title>
        <authorList>
            <consortium name="US DOE Joint Genome Institute"/>
            <person name="Copeland A."/>
            <person name="Lucas S."/>
            <person name="Lapidus A."/>
            <person name="Barry K."/>
            <person name="Detter J.C."/>
            <person name="Glavina T."/>
            <person name="Hammon N."/>
            <person name="Israni S."/>
            <person name="Pitluck S."/>
            <person name="Brettin T."/>
            <person name="Bruce D."/>
            <person name="Han C."/>
            <person name="Tapia R."/>
            <person name="Gilna P."/>
            <person name="Kiss H."/>
            <person name="Schmutz J."/>
            <person name="Larimer F."/>
            <person name="Land M."/>
            <person name="Kyrpides N."/>
            <person name="Anderson I."/>
            <person name="Sanford R.A."/>
            <person name="Ritalahti K.M."/>
            <person name="Thomas H.S."/>
            <person name="Kirby J.R."/>
            <person name="Zhulin I.B."/>
            <person name="Loeffler F.E."/>
            <person name="Richardson P."/>
        </authorList>
    </citation>
    <scope>NUCLEOTIDE SEQUENCE [LARGE SCALE GENOMIC DNA]</scope>
    <source>
        <strain evidence="8 9">2CP-C</strain>
    </source>
</reference>
<sequence length="1748" mass="177411">MRSPGCVLALAGAVLFCAPSTERNEATRQPAAPLVMVNGYLIDVAGGREPAVPAELEPAVSPGRDAQAGARITAQSAVSVGPVTRASAGSPRPTPGAGRAKWIVQLSGPVRETHKAELAAAGARLGDYLPEFAFVASMDEATRAKVAMLPFVRGAVKLKPVYKMARQLADTSGAIELEPGRSVRLLVRVDDHDGLAPLVSLVRERKGKMLHVARDAASIEILDADIASLAHLEEVLWVEPALPAYVLNDTSRWTIQTYGPSDTSISDRGLDGRGQIVAIGDTGLDHDACWFRDPIGAAAGPMHRKVAAYLTVGGDDYDGNLGHGTHVAGTVAGDQTPITGGAAANGMAPGARVVVTDLFLGENNWFSPPADLAEIFTTPYALGARIHTNSWGSSSNAYDALARSADRFMWEHPDFLVLFANGNAGPDVGSVGAPATAKNVVSVGATGNGLAAEDVASFSSHGPAADGRTKPTLTAPGVGIVSADSDGTPASNNCSTVAFSGTSMATPAAAGAAALVRQYFEGGFWPSGLGSPADARSPSAALVKATLVNSAQNVAGENGNGPIPSTGQGWGRINLSNALRFAADAAYLDVVEVAAGLETGGSFTRQVFSTGAQPLKLTLVWTDAPGSQLADRSLVNDLDLAVTVPGGATTYLGNVFALGESVAGGAPDRLNVEEQVLLAAPTVGTYTVRVTGYNVPVGPQPFALVITGAGGVSSAGQLSLDRTRYNAATTLEVKVTDLDLDADPSAADEALVLVKSESEAAGESVRLVEVGVHSGIFLGALPTGPAPGEPGDGVLAVSDGCAIVATYQDADDGTGVPTTVTVTAAGDLVPPSISAVTVGPVEQDGAIIRWSTSEPARASVRYGTTAALGAVQSNPLLEIHHAVKLAGLAEATRYAFTAVAADEAGNEAADGASGAPHSFTTSLLPPVLDVQSSRGAETASVDTVLFGTARDPSGIASLSVNARSVAPRATDGYFELMVPLALGPNTFSVTATDGLGQSRSSDITVTRFSLPDLVVTSVTGPAQAGIGTPFTMTAEICNVGPGDTDPALDYFHIGWFLWEADVPGPEVVFLHWQTKQWTGFAAGTCHTFSESVQASSPALLNRRWYLGAAADMTDVFWEEDEGNNDAISTTSFTLGAPDLVAIGIAAPPSVGTGVSFDVATAVSNVGLGAAIGAVADVYLSRDDLITTADRKIASYGLGVLDGGATSSTTTRITLPADVAAATYRMGLILDVSNDIAESSEGNNSLLGPALTVLGPDLVMVSVVGPANVLTGDTAVVHDTVTAGAGGASTAFTVRLYLSADEVIDPTDLLLGERRVPGLAAGGSSTGTTTVTIPSTTSGGTYHLGAIADARAEVLETDETNNATTGGTVRIVGPDLIAVDVTAPSSAFAGASLVIQDTVAAAASGGAAPEFDVAFYLSPDPTITTSDTFVGWRHSSDLAPGASSSASTAITLPTGLPQGTYYLGIVADDFLVCWEDEWEAELCAGGDGAREPDGSNNARSSGPIELLGPDLVVVEVSAPAAAATGTSLTVHDTVTASGGGTSGFYVAYYLSPDAVITSADVYLGGRFVGWLAAGASTTADTVVTVPIALAPGSYRIGAIADYQNGIRERIETNNACAGNPVTVGGADLYVAAFAAPASIQPGAPLSITVTVANSGPGVAGSFAVGLFLSTDPNITTSDRNLANWTIAGLAARTSTTIARTVTLPTGSAGTVYLGVIADRYSRVKEGNEANNALAGEPSRVGPPVLATTQ</sequence>
<dbReference type="InterPro" id="IPR034058">
    <property type="entry name" value="TagA/B/C/D_pept_dom"/>
</dbReference>
<feature type="domain" description="Peptidase S8/S53" evidence="6">
    <location>
        <begin position="272"/>
        <end position="571"/>
    </location>
</feature>
<keyword evidence="3 4" id="KW-0720">Serine protease</keyword>
<feature type="active site" description="Charge relay system" evidence="4">
    <location>
        <position position="281"/>
    </location>
</feature>
<dbReference type="eggNOG" id="COG1572">
    <property type="taxonomic scope" value="Bacteria"/>
</dbReference>
<dbReference type="PROSITE" id="PS00137">
    <property type="entry name" value="SUBTILASE_HIS"/>
    <property type="match status" value="1"/>
</dbReference>
<dbReference type="InterPro" id="IPR015500">
    <property type="entry name" value="Peptidase_S8_subtilisin-rel"/>
</dbReference>
<dbReference type="SUPFAM" id="SSF52743">
    <property type="entry name" value="Subtilisin-like"/>
    <property type="match status" value="1"/>
</dbReference>
<dbReference type="InterPro" id="IPR000209">
    <property type="entry name" value="Peptidase_S8/S53_dom"/>
</dbReference>
<evidence type="ECO:0000256" key="5">
    <source>
        <dbReference type="SAM" id="MobiDB-lite"/>
    </source>
</evidence>
<feature type="domain" description="CARDB" evidence="7">
    <location>
        <begin position="1625"/>
        <end position="1732"/>
    </location>
</feature>
<dbReference type="EMBL" id="CP000251">
    <property type="protein sequence ID" value="ABC83290.1"/>
    <property type="molecule type" value="Genomic_DNA"/>
</dbReference>
<evidence type="ECO:0000313" key="9">
    <source>
        <dbReference type="Proteomes" id="UP000001935"/>
    </source>
</evidence>
<comment type="similarity">
    <text evidence="4">Belongs to the peptidase S8 family.</text>
</comment>
<evidence type="ECO:0000256" key="3">
    <source>
        <dbReference type="ARBA" id="ARBA00022825"/>
    </source>
</evidence>
<dbReference type="Gene3D" id="3.40.50.200">
    <property type="entry name" value="Peptidase S8/S53 domain"/>
    <property type="match status" value="1"/>
</dbReference>
<dbReference type="STRING" id="290397.Adeh_3524"/>
<evidence type="ECO:0000313" key="8">
    <source>
        <dbReference type="EMBL" id="ABC83290.1"/>
    </source>
</evidence>
<feature type="domain" description="CARDB" evidence="7">
    <location>
        <begin position="1137"/>
        <end position="1244"/>
    </location>
</feature>
<dbReference type="PRINTS" id="PR00723">
    <property type="entry name" value="SUBTILISIN"/>
</dbReference>
<dbReference type="eggNOG" id="COG1404">
    <property type="taxonomic scope" value="Bacteria"/>
</dbReference>
<dbReference type="Proteomes" id="UP000001935">
    <property type="component" value="Chromosome"/>
</dbReference>
<dbReference type="PANTHER" id="PTHR43399:SF5">
    <property type="entry name" value="PEPTIDASE S8 FAMILY WITH PROTEASE-ASSOCIATED DOMAIN"/>
    <property type="match status" value="1"/>
</dbReference>
<evidence type="ECO:0000259" key="7">
    <source>
        <dbReference type="Pfam" id="PF07705"/>
    </source>
</evidence>
<keyword evidence="2 4" id="KW-0378">Hydrolase</keyword>
<protein>
    <submittedName>
        <fullName evidence="8">Peptidase S8 and S53</fullName>
    </submittedName>
</protein>
<evidence type="ECO:0000256" key="2">
    <source>
        <dbReference type="ARBA" id="ARBA00022801"/>
    </source>
</evidence>